<organism evidence="12 13">
    <name type="scientific">Ziziphus jujuba var. spinosa</name>
    <dbReference type="NCBI Taxonomy" id="714518"/>
    <lineage>
        <taxon>Eukaryota</taxon>
        <taxon>Viridiplantae</taxon>
        <taxon>Streptophyta</taxon>
        <taxon>Embryophyta</taxon>
        <taxon>Tracheophyta</taxon>
        <taxon>Spermatophyta</taxon>
        <taxon>Magnoliopsida</taxon>
        <taxon>eudicotyledons</taxon>
        <taxon>Gunneridae</taxon>
        <taxon>Pentapetalae</taxon>
        <taxon>rosids</taxon>
        <taxon>fabids</taxon>
        <taxon>Rosales</taxon>
        <taxon>Rhamnaceae</taxon>
        <taxon>Paliureae</taxon>
        <taxon>Ziziphus</taxon>
    </lineage>
</organism>
<evidence type="ECO:0000256" key="3">
    <source>
        <dbReference type="ARBA" id="ARBA00022475"/>
    </source>
</evidence>
<keyword evidence="10" id="KW-0675">Receptor</keyword>
<keyword evidence="11" id="KW-0325">Glycoprotein</keyword>
<dbReference type="PANTHER" id="PTHR48063">
    <property type="entry name" value="LRR RECEPTOR-LIKE KINASE"/>
    <property type="match status" value="1"/>
</dbReference>
<dbReference type="EMBL" id="JAEACU010000007">
    <property type="protein sequence ID" value="KAH7521253.1"/>
    <property type="molecule type" value="Genomic_DNA"/>
</dbReference>
<dbReference type="InterPro" id="IPR001611">
    <property type="entry name" value="Leu-rich_rpt"/>
</dbReference>
<dbReference type="InterPro" id="IPR003591">
    <property type="entry name" value="Leu-rich_rpt_typical-subtyp"/>
</dbReference>
<evidence type="ECO:0000256" key="2">
    <source>
        <dbReference type="ARBA" id="ARBA00009592"/>
    </source>
</evidence>
<evidence type="ECO:0000256" key="4">
    <source>
        <dbReference type="ARBA" id="ARBA00022614"/>
    </source>
</evidence>
<gene>
    <name evidence="12" type="ORF">FEM48_Zijuj07G0013500</name>
</gene>
<reference evidence="12" key="1">
    <citation type="journal article" date="2021" name="Front. Plant Sci.">
        <title>Chromosome-Scale Genome Assembly for Chinese Sour Jujube and Insights Into Its Genome Evolution and Domestication Signature.</title>
        <authorList>
            <person name="Shen L.-Y."/>
            <person name="Luo H."/>
            <person name="Wang X.-L."/>
            <person name="Wang X.-M."/>
            <person name="Qiu X.-J."/>
            <person name="Liu H."/>
            <person name="Zhou S.-S."/>
            <person name="Jia K.-H."/>
            <person name="Nie S."/>
            <person name="Bao Y.-T."/>
            <person name="Zhang R.-G."/>
            <person name="Yun Q.-Z."/>
            <person name="Chai Y.-H."/>
            <person name="Lu J.-Y."/>
            <person name="Li Y."/>
            <person name="Zhao S.-W."/>
            <person name="Mao J.-F."/>
            <person name="Jia S.-G."/>
            <person name="Mao Y.-M."/>
        </authorList>
    </citation>
    <scope>NUCLEOTIDE SEQUENCE</scope>
    <source>
        <strain evidence="12">AT0</strain>
        <tissue evidence="12">Leaf</tissue>
    </source>
</reference>
<dbReference type="Pfam" id="PF13855">
    <property type="entry name" value="LRR_8"/>
    <property type="match status" value="1"/>
</dbReference>
<evidence type="ECO:0000313" key="13">
    <source>
        <dbReference type="Proteomes" id="UP000813462"/>
    </source>
</evidence>
<evidence type="ECO:0000256" key="11">
    <source>
        <dbReference type="ARBA" id="ARBA00023180"/>
    </source>
</evidence>
<evidence type="ECO:0000313" key="12">
    <source>
        <dbReference type="EMBL" id="KAH7521253.1"/>
    </source>
</evidence>
<keyword evidence="8" id="KW-1133">Transmembrane helix</keyword>
<sequence length="450" mass="49960">METFSSLRELYLDDNQLEGPFPPSLNQIHELVVLHLHSNQFTRQLPDLSKLSFLRELKVGHNKLNGSLPESIGQLSNLELLDISSNSFTGVVSDSHLQKLDKLRELDLYFNCLTLNFTANRIVPRQLSTIILNSCNLGPRFPSWLQTQSNLTHLEISDAGISDVIPDWFYNMTSKLVYLNLSFNHINDTLPDLPMRFGPYPIIDLSSNLLHGIVPVSLSSALSLNLSNNKFTSFESFSCTPTGSTTWYLDISYNMLSGSFPDCWMHWTALLILNLESNNLSGVLSSSLSSLLKIRSLRLRNNNLSGLNPSLQNCTSLLFVDLGYNNLSGKVPAWIGRSLTNLVVLRLKLNMLNGSLPSSLCNLSSLTILDLAHNNISGIIPPCIRNLTSMAQKGQEKSSNVGGLAYAFASASANLGNDEIASTNSRIYQTMYLGRLSIWKSEIGNWKCLL</sequence>
<evidence type="ECO:0000256" key="7">
    <source>
        <dbReference type="ARBA" id="ARBA00022737"/>
    </source>
</evidence>
<dbReference type="InterPro" id="IPR046956">
    <property type="entry name" value="RLP23-like"/>
</dbReference>
<keyword evidence="4" id="KW-0433">Leucine-rich repeat</keyword>
<evidence type="ECO:0000256" key="6">
    <source>
        <dbReference type="ARBA" id="ARBA00022729"/>
    </source>
</evidence>
<dbReference type="PANTHER" id="PTHR48063:SF101">
    <property type="entry name" value="LRR RECEPTOR-LIKE SERINE_THREONINE-PROTEIN KINASE FLS2"/>
    <property type="match status" value="1"/>
</dbReference>
<evidence type="ECO:0000256" key="10">
    <source>
        <dbReference type="ARBA" id="ARBA00023170"/>
    </source>
</evidence>
<dbReference type="GO" id="GO:0005886">
    <property type="term" value="C:plasma membrane"/>
    <property type="evidence" value="ECO:0007669"/>
    <property type="project" value="UniProtKB-SubCell"/>
</dbReference>
<keyword evidence="6" id="KW-0732">Signal</keyword>
<keyword evidence="3" id="KW-1003">Cell membrane</keyword>
<dbReference type="Pfam" id="PF00560">
    <property type="entry name" value="LRR_1"/>
    <property type="match status" value="5"/>
</dbReference>
<protein>
    <submittedName>
        <fullName evidence="12">Uncharacterized protein</fullName>
    </submittedName>
</protein>
<accession>A0A978V1M0</accession>
<evidence type="ECO:0000256" key="5">
    <source>
        <dbReference type="ARBA" id="ARBA00022692"/>
    </source>
</evidence>
<dbReference type="SMART" id="SM00369">
    <property type="entry name" value="LRR_TYP"/>
    <property type="match status" value="6"/>
</dbReference>
<evidence type="ECO:0000256" key="1">
    <source>
        <dbReference type="ARBA" id="ARBA00004251"/>
    </source>
</evidence>
<name>A0A978V1M0_ZIZJJ</name>
<keyword evidence="7" id="KW-0677">Repeat</keyword>
<dbReference type="InterPro" id="IPR032675">
    <property type="entry name" value="LRR_dom_sf"/>
</dbReference>
<dbReference type="AlphaFoldDB" id="A0A978V1M0"/>
<dbReference type="SUPFAM" id="SSF52058">
    <property type="entry name" value="L domain-like"/>
    <property type="match status" value="2"/>
</dbReference>
<evidence type="ECO:0000256" key="8">
    <source>
        <dbReference type="ARBA" id="ARBA00022989"/>
    </source>
</evidence>
<evidence type="ECO:0000256" key="9">
    <source>
        <dbReference type="ARBA" id="ARBA00023136"/>
    </source>
</evidence>
<dbReference type="Proteomes" id="UP000813462">
    <property type="component" value="Unassembled WGS sequence"/>
</dbReference>
<dbReference type="Gene3D" id="3.80.10.10">
    <property type="entry name" value="Ribonuclease Inhibitor"/>
    <property type="match status" value="3"/>
</dbReference>
<dbReference type="FunFam" id="3.80.10.10:FF:001362">
    <property type="entry name" value="Lrr receptor-like serinethreonine-protein kinase gso2"/>
    <property type="match status" value="1"/>
</dbReference>
<comment type="caution">
    <text evidence="12">The sequence shown here is derived from an EMBL/GenBank/DDBJ whole genome shotgun (WGS) entry which is preliminary data.</text>
</comment>
<keyword evidence="9" id="KW-0472">Membrane</keyword>
<proteinExistence type="inferred from homology"/>
<comment type="subcellular location">
    <subcellularLocation>
        <location evidence="1">Cell membrane</location>
        <topology evidence="1">Single-pass type I membrane protein</topology>
    </subcellularLocation>
</comment>
<keyword evidence="5" id="KW-0812">Transmembrane</keyword>
<comment type="similarity">
    <text evidence="2">Belongs to the RLP family.</text>
</comment>